<organism evidence="9 10">
    <name type="scientific">Desulfovibrio fairfieldensis</name>
    <dbReference type="NCBI Taxonomy" id="44742"/>
    <lineage>
        <taxon>Bacteria</taxon>
        <taxon>Pseudomonadati</taxon>
        <taxon>Thermodesulfobacteriota</taxon>
        <taxon>Desulfovibrionia</taxon>
        <taxon>Desulfovibrionales</taxon>
        <taxon>Desulfovibrionaceae</taxon>
        <taxon>Desulfovibrio</taxon>
    </lineage>
</organism>
<dbReference type="RefSeq" id="WP_062251882.1">
    <property type="nucleotide sequence ID" value="NZ_CP014229.1"/>
</dbReference>
<feature type="transmembrane region" description="Helical" evidence="8">
    <location>
        <begin position="6"/>
        <end position="32"/>
    </location>
</feature>
<dbReference type="GO" id="GO:0005886">
    <property type="term" value="C:plasma membrane"/>
    <property type="evidence" value="ECO:0007669"/>
    <property type="project" value="UniProtKB-SubCell"/>
</dbReference>
<feature type="transmembrane region" description="Helical" evidence="8">
    <location>
        <begin position="72"/>
        <end position="91"/>
    </location>
</feature>
<feature type="transmembrane region" description="Helical" evidence="8">
    <location>
        <begin position="98"/>
        <end position="117"/>
    </location>
</feature>
<accession>A0A109W3Y8</accession>
<evidence type="ECO:0000256" key="8">
    <source>
        <dbReference type="RuleBase" id="RU363041"/>
    </source>
</evidence>
<dbReference type="InterPro" id="IPR052017">
    <property type="entry name" value="TSUP"/>
</dbReference>
<dbReference type="AlphaFoldDB" id="A0A109W3Y8"/>
<keyword evidence="3" id="KW-0813">Transport</keyword>
<proteinExistence type="inferred from homology"/>
<evidence type="ECO:0000256" key="4">
    <source>
        <dbReference type="ARBA" id="ARBA00022475"/>
    </source>
</evidence>
<keyword evidence="4 8" id="KW-1003">Cell membrane</keyword>
<protein>
    <recommendedName>
        <fullName evidence="8">Probable membrane transporter protein</fullName>
    </recommendedName>
</protein>
<keyword evidence="6 8" id="KW-1133">Transmembrane helix</keyword>
<evidence type="ECO:0000256" key="2">
    <source>
        <dbReference type="ARBA" id="ARBA00009142"/>
    </source>
</evidence>
<keyword evidence="7 8" id="KW-0472">Membrane</keyword>
<feature type="transmembrane region" description="Helical" evidence="8">
    <location>
        <begin position="137"/>
        <end position="160"/>
    </location>
</feature>
<dbReference type="PANTHER" id="PTHR30269:SF37">
    <property type="entry name" value="MEMBRANE TRANSPORTER PROTEIN"/>
    <property type="match status" value="1"/>
</dbReference>
<feature type="transmembrane region" description="Helical" evidence="8">
    <location>
        <begin position="202"/>
        <end position="219"/>
    </location>
</feature>
<comment type="subcellular location">
    <subcellularLocation>
        <location evidence="1 8">Cell membrane</location>
        <topology evidence="1 8">Multi-pass membrane protein</topology>
    </subcellularLocation>
</comment>
<comment type="similarity">
    <text evidence="2 8">Belongs to the 4-toluene sulfonate uptake permease (TSUP) (TC 2.A.102) family.</text>
</comment>
<evidence type="ECO:0000313" key="9">
    <source>
        <dbReference type="EMBL" id="AMD89511.1"/>
    </source>
</evidence>
<evidence type="ECO:0000256" key="5">
    <source>
        <dbReference type="ARBA" id="ARBA00022692"/>
    </source>
</evidence>
<name>A0A109W3Y8_9BACT</name>
<dbReference type="KEGG" id="dfi:AXF13_04930"/>
<dbReference type="STRING" id="44742.AXF13_04930"/>
<keyword evidence="5 8" id="KW-0812">Transmembrane</keyword>
<keyword evidence="10" id="KW-1185">Reference proteome</keyword>
<feature type="transmembrane region" description="Helical" evidence="8">
    <location>
        <begin position="231"/>
        <end position="251"/>
    </location>
</feature>
<dbReference type="InterPro" id="IPR002781">
    <property type="entry name" value="TM_pro_TauE-like"/>
</dbReference>
<dbReference type="Pfam" id="PF01925">
    <property type="entry name" value="TauE"/>
    <property type="match status" value="1"/>
</dbReference>
<dbReference type="EMBL" id="CP014229">
    <property type="protein sequence ID" value="AMD89511.1"/>
    <property type="molecule type" value="Genomic_DNA"/>
</dbReference>
<evidence type="ECO:0000313" key="10">
    <source>
        <dbReference type="Proteomes" id="UP000069241"/>
    </source>
</evidence>
<dbReference type="PANTHER" id="PTHR30269">
    <property type="entry name" value="TRANSMEMBRANE PROTEIN YFCA"/>
    <property type="match status" value="1"/>
</dbReference>
<reference evidence="10" key="1">
    <citation type="submission" date="2016-02" db="EMBL/GenBank/DDBJ databases">
        <authorList>
            <person name="Holder M.E."/>
            <person name="Ajami N.J."/>
            <person name="Petrosino J.F."/>
        </authorList>
    </citation>
    <scope>NUCLEOTIDE SEQUENCE [LARGE SCALE GENOMIC DNA]</scope>
    <source>
        <strain evidence="10">CCUG 45958</strain>
    </source>
</reference>
<feature type="transmembrane region" description="Helical" evidence="8">
    <location>
        <begin position="172"/>
        <end position="190"/>
    </location>
</feature>
<evidence type="ECO:0000256" key="1">
    <source>
        <dbReference type="ARBA" id="ARBA00004651"/>
    </source>
</evidence>
<sequence length="252" mass="26749">MTTAELTILLVSTAFAAFLKSGAGIGTGLFLLPALSLIFDPFKALAATAPLLLIMDIMAVGCHWKRWVGPPALTVMTGLSVIGVLCGSLAVPHLPTNVLKILIGLIGVIYALSNLLPFRGLQYLTSHLPASFAATAIPAYLSSFLGGLFNVVNAGSVFYAFSMVHLKLESRVFVATCCVLILISNFVRAVGFSLNGILPPELIITALKLSPIIAVFSWLGSRIVARCPPSLFRNLVFLLILVMCTKTLSAAF</sequence>
<evidence type="ECO:0000256" key="6">
    <source>
        <dbReference type="ARBA" id="ARBA00022989"/>
    </source>
</evidence>
<feature type="transmembrane region" description="Helical" evidence="8">
    <location>
        <begin position="44"/>
        <end position="66"/>
    </location>
</feature>
<gene>
    <name evidence="9" type="ORF">AXF13_04930</name>
</gene>
<evidence type="ECO:0000256" key="7">
    <source>
        <dbReference type="ARBA" id="ARBA00023136"/>
    </source>
</evidence>
<evidence type="ECO:0000256" key="3">
    <source>
        <dbReference type="ARBA" id="ARBA00022448"/>
    </source>
</evidence>
<dbReference type="Proteomes" id="UP000069241">
    <property type="component" value="Chromosome"/>
</dbReference>